<sequence length="43" mass="4746">MHYKAHSCGGHKALFAPSTNAKIGILHCNAIWRSKQEPLTKAK</sequence>
<accession>A0A1W1E7Y8</accession>
<proteinExistence type="predicted"/>
<dbReference type="AlphaFoldDB" id="A0A1W1E7Y8"/>
<protein>
    <submittedName>
        <fullName evidence="1">Uncharacterized protein</fullName>
    </submittedName>
</protein>
<name>A0A1W1E7Y8_9ZZZZ</name>
<evidence type="ECO:0000313" key="1">
    <source>
        <dbReference type="EMBL" id="SFV90029.1"/>
    </source>
</evidence>
<gene>
    <name evidence="1" type="ORF">MNB_SV-4-1209</name>
</gene>
<dbReference type="EMBL" id="FPIB01000007">
    <property type="protein sequence ID" value="SFV90029.1"/>
    <property type="molecule type" value="Genomic_DNA"/>
</dbReference>
<reference evidence="1" key="1">
    <citation type="submission" date="2016-10" db="EMBL/GenBank/DDBJ databases">
        <authorList>
            <person name="de Groot N.N."/>
        </authorList>
    </citation>
    <scope>NUCLEOTIDE SEQUENCE</scope>
</reference>
<organism evidence="1">
    <name type="scientific">hydrothermal vent metagenome</name>
    <dbReference type="NCBI Taxonomy" id="652676"/>
    <lineage>
        <taxon>unclassified sequences</taxon>
        <taxon>metagenomes</taxon>
        <taxon>ecological metagenomes</taxon>
    </lineage>
</organism>